<evidence type="ECO:0000256" key="3">
    <source>
        <dbReference type="ARBA" id="ARBA00008773"/>
    </source>
</evidence>
<dbReference type="GO" id="GO:0005975">
    <property type="term" value="P:carbohydrate metabolic process"/>
    <property type="evidence" value="ECO:0007669"/>
    <property type="project" value="InterPro"/>
</dbReference>
<dbReference type="GO" id="GO:0042973">
    <property type="term" value="F:glucan endo-1,3-beta-D-glucosidase activity"/>
    <property type="evidence" value="ECO:0007669"/>
    <property type="project" value="UniProtKB-EC"/>
</dbReference>
<evidence type="ECO:0000256" key="13">
    <source>
        <dbReference type="SAM" id="SignalP"/>
    </source>
</evidence>
<evidence type="ECO:0000256" key="8">
    <source>
        <dbReference type="ARBA" id="ARBA00022821"/>
    </source>
</evidence>
<proteinExistence type="inferred from homology"/>
<keyword evidence="7 12" id="KW-0378">Hydrolase</keyword>
<comment type="similarity">
    <text evidence="3 11">Belongs to the glycosyl hydrolase 17 family.</text>
</comment>
<evidence type="ECO:0000256" key="10">
    <source>
        <dbReference type="ARBA" id="ARBA00023295"/>
    </source>
</evidence>
<keyword evidence="6 13" id="KW-0732">Signal</keyword>
<feature type="chain" id="PRO_5028072295" description="glucan endo-1,3-beta-D-glucosidase" evidence="13">
    <location>
        <begin position="22"/>
        <end position="369"/>
    </location>
</feature>
<feature type="signal peptide" evidence="13">
    <location>
        <begin position="1"/>
        <end position="21"/>
    </location>
</feature>
<dbReference type="Gene3D" id="3.20.20.80">
    <property type="entry name" value="Glycosidases"/>
    <property type="match status" value="1"/>
</dbReference>
<keyword evidence="5" id="KW-0472">Membrane</keyword>
<comment type="catalytic activity">
    <reaction evidence="1">
        <text>Hydrolysis of (1-&gt;3)-beta-D-glucosidic linkages in (1-&gt;3)-beta-D-glucans.</text>
        <dbReference type="EC" id="3.2.1.39"/>
    </reaction>
</comment>
<keyword evidence="8" id="KW-0611">Plant defense</keyword>
<dbReference type="GO" id="GO:0098552">
    <property type="term" value="C:side of membrane"/>
    <property type="evidence" value="ECO:0007669"/>
    <property type="project" value="UniProtKB-KW"/>
</dbReference>
<keyword evidence="5" id="KW-0449">Lipoprotein</keyword>
<dbReference type="PANTHER" id="PTHR32227">
    <property type="entry name" value="GLUCAN ENDO-1,3-BETA-GLUCOSIDASE BG1-RELATED-RELATED"/>
    <property type="match status" value="1"/>
</dbReference>
<comment type="subcellular location">
    <subcellularLocation>
        <location evidence="2">Cell membrane</location>
        <topology evidence="2">Lipid-anchor</topology>
        <topology evidence="2">GPI-anchor</topology>
    </subcellularLocation>
</comment>
<dbReference type="InterPro" id="IPR044965">
    <property type="entry name" value="Glyco_hydro_17_plant"/>
</dbReference>
<evidence type="ECO:0000256" key="5">
    <source>
        <dbReference type="ARBA" id="ARBA00022622"/>
    </source>
</evidence>
<evidence type="ECO:0000256" key="12">
    <source>
        <dbReference type="RuleBase" id="RU004336"/>
    </source>
</evidence>
<evidence type="ECO:0000256" key="1">
    <source>
        <dbReference type="ARBA" id="ARBA00000382"/>
    </source>
</evidence>
<dbReference type="GeneID" id="116194032"/>
<dbReference type="InterPro" id="IPR017853">
    <property type="entry name" value="GH"/>
</dbReference>
<keyword evidence="5" id="KW-0325">Glycoprotein</keyword>
<dbReference type="EC" id="3.2.1.39" evidence="4"/>
<evidence type="ECO:0000256" key="9">
    <source>
        <dbReference type="ARBA" id="ARBA00023157"/>
    </source>
</evidence>
<dbReference type="GO" id="GO:0005886">
    <property type="term" value="C:plasma membrane"/>
    <property type="evidence" value="ECO:0007669"/>
    <property type="project" value="UniProtKB-SubCell"/>
</dbReference>
<name>A0A6P8C6Y3_PUNGR</name>
<evidence type="ECO:0000256" key="6">
    <source>
        <dbReference type="ARBA" id="ARBA00022729"/>
    </source>
</evidence>
<evidence type="ECO:0000313" key="15">
    <source>
        <dbReference type="RefSeq" id="XP_031378615.1"/>
    </source>
</evidence>
<evidence type="ECO:0000313" key="14">
    <source>
        <dbReference type="Proteomes" id="UP000515151"/>
    </source>
</evidence>
<evidence type="ECO:0000256" key="2">
    <source>
        <dbReference type="ARBA" id="ARBA00004609"/>
    </source>
</evidence>
<dbReference type="GO" id="GO:0006952">
    <property type="term" value="P:defense response"/>
    <property type="evidence" value="ECO:0007669"/>
    <property type="project" value="UniProtKB-KW"/>
</dbReference>
<dbReference type="PROSITE" id="PS00587">
    <property type="entry name" value="GLYCOSYL_HYDROL_F17"/>
    <property type="match status" value="1"/>
</dbReference>
<keyword evidence="5" id="KW-0336">GPI-anchor</keyword>
<dbReference type="Pfam" id="PF00332">
    <property type="entry name" value="Glyco_hydro_17"/>
    <property type="match status" value="1"/>
</dbReference>
<dbReference type="Proteomes" id="UP000515151">
    <property type="component" value="Chromosome 2"/>
</dbReference>
<keyword evidence="9" id="KW-1015">Disulfide bond</keyword>
<keyword evidence="10 12" id="KW-0326">Glycosidase</keyword>
<sequence length="369" mass="39597">MGRLGLYCSALLLALAQFAVARVRISSLNWLHLIITPTADAGLVGVNYGRVADNLPPPTEVVQLLKSYGIDRVKIFDTDSTVLKALSGTGISVTVTLPNQQLSSAASSSSFATTWVQQNIAAYHPGTRIEAIAVGNEVFVDPNNLTGFLVPAMKNIHDALVNLNLNSSIKVSSPIALSSLGTSYPPSSGSFKPELAGTMASMLEFLRQYGSRLMVNVYPFFAYESNSDKISLDYALFRDAQGIVDPNNGLHYFSLFDAQVDAVFAAMSALNHTDVGLVVTETGWPSMGDQQEIGAGKENAAAYNGNVARRTVGAGGGTPLKPQASLTVYLFALFNENQKPGPTSERNFGLFYPNKEKVYDLPFPVRTEA</sequence>
<dbReference type="SUPFAM" id="SSF51445">
    <property type="entry name" value="(Trans)glycosidases"/>
    <property type="match status" value="1"/>
</dbReference>
<organism evidence="14 15">
    <name type="scientific">Punica granatum</name>
    <name type="common">Pomegranate</name>
    <dbReference type="NCBI Taxonomy" id="22663"/>
    <lineage>
        <taxon>Eukaryota</taxon>
        <taxon>Viridiplantae</taxon>
        <taxon>Streptophyta</taxon>
        <taxon>Embryophyta</taxon>
        <taxon>Tracheophyta</taxon>
        <taxon>Spermatophyta</taxon>
        <taxon>Magnoliopsida</taxon>
        <taxon>eudicotyledons</taxon>
        <taxon>Gunneridae</taxon>
        <taxon>Pentapetalae</taxon>
        <taxon>rosids</taxon>
        <taxon>malvids</taxon>
        <taxon>Myrtales</taxon>
        <taxon>Lythraceae</taxon>
        <taxon>Punica</taxon>
    </lineage>
</organism>
<reference evidence="15" key="2">
    <citation type="submission" date="2025-08" db="UniProtKB">
        <authorList>
            <consortium name="RefSeq"/>
        </authorList>
    </citation>
    <scope>IDENTIFICATION</scope>
    <source>
        <tissue evidence="15">Leaf</tissue>
    </source>
</reference>
<evidence type="ECO:0000256" key="7">
    <source>
        <dbReference type="ARBA" id="ARBA00022801"/>
    </source>
</evidence>
<dbReference type="RefSeq" id="XP_031378615.1">
    <property type="nucleotide sequence ID" value="XM_031522755.1"/>
</dbReference>
<protein>
    <recommendedName>
        <fullName evidence="4">glucan endo-1,3-beta-D-glucosidase</fullName>
        <ecNumber evidence="4">3.2.1.39</ecNumber>
    </recommendedName>
</protein>
<dbReference type="InterPro" id="IPR000490">
    <property type="entry name" value="Glyco_hydro_17"/>
</dbReference>
<gene>
    <name evidence="15" type="primary">LOC116194032</name>
</gene>
<dbReference type="FunFam" id="3.20.20.80:FF:000002">
    <property type="entry name" value="Glucan endo-1,3-beta-glucosidase 3"/>
    <property type="match status" value="1"/>
</dbReference>
<accession>A0A6P8C6Y3</accession>
<evidence type="ECO:0000256" key="4">
    <source>
        <dbReference type="ARBA" id="ARBA00012780"/>
    </source>
</evidence>
<reference evidence="14" key="1">
    <citation type="journal article" date="2020" name="Plant Biotechnol. J.">
        <title>The pomegranate (Punica granatum L.) draft genome dissects genetic divergence between soft- and hard-seeded cultivars.</title>
        <authorList>
            <person name="Luo X."/>
            <person name="Li H."/>
            <person name="Wu Z."/>
            <person name="Yao W."/>
            <person name="Zhao P."/>
            <person name="Cao D."/>
            <person name="Yu H."/>
            <person name="Li K."/>
            <person name="Poudel K."/>
            <person name="Zhao D."/>
            <person name="Zhang F."/>
            <person name="Xia X."/>
            <person name="Chen L."/>
            <person name="Wang Q."/>
            <person name="Jing D."/>
            <person name="Cao S."/>
        </authorList>
    </citation>
    <scope>NUCLEOTIDE SEQUENCE [LARGE SCALE GENOMIC DNA]</scope>
    <source>
        <strain evidence="14">cv. Tunisia</strain>
    </source>
</reference>
<keyword evidence="14" id="KW-1185">Reference proteome</keyword>
<dbReference type="AlphaFoldDB" id="A0A6P8C6Y3"/>
<evidence type="ECO:0000256" key="11">
    <source>
        <dbReference type="RuleBase" id="RU004335"/>
    </source>
</evidence>
<dbReference type="OrthoDB" id="941679at2759"/>